<dbReference type="EMBL" id="JAAKZH010000001">
    <property type="protein sequence ID" value="NGO62080.1"/>
    <property type="molecule type" value="Genomic_DNA"/>
</dbReference>
<proteinExistence type="predicted"/>
<protein>
    <submittedName>
        <fullName evidence="2">Uncharacterized protein</fullName>
    </submittedName>
</protein>
<feature type="transmembrane region" description="Helical" evidence="1">
    <location>
        <begin position="20"/>
        <end position="40"/>
    </location>
</feature>
<reference evidence="2 3" key="1">
    <citation type="submission" date="2020-02" db="EMBL/GenBank/DDBJ databases">
        <title>Genome sequence of the type strain CCBAU10050 of Rhizobium daejeonense.</title>
        <authorList>
            <person name="Gao J."/>
            <person name="Sun J."/>
        </authorList>
    </citation>
    <scope>NUCLEOTIDE SEQUENCE [LARGE SCALE GENOMIC DNA]</scope>
    <source>
        <strain evidence="2 3">CCBAU10050</strain>
    </source>
</reference>
<gene>
    <name evidence="2" type="ORF">G6N76_00225</name>
</gene>
<name>A0A6M1RZ80_9HYPH</name>
<keyword evidence="3" id="KW-1185">Reference proteome</keyword>
<evidence type="ECO:0000256" key="1">
    <source>
        <dbReference type="SAM" id="Phobius"/>
    </source>
</evidence>
<comment type="caution">
    <text evidence="2">The sequence shown here is derived from an EMBL/GenBank/DDBJ whole genome shotgun (WGS) entry which is preliminary data.</text>
</comment>
<keyword evidence="1" id="KW-0472">Membrane</keyword>
<keyword evidence="1" id="KW-0812">Transmembrane</keyword>
<evidence type="ECO:0000313" key="2">
    <source>
        <dbReference type="EMBL" id="NGO62080.1"/>
    </source>
</evidence>
<dbReference type="RefSeq" id="WP_163901068.1">
    <property type="nucleotide sequence ID" value="NZ_CP048427.1"/>
</dbReference>
<dbReference type="AlphaFoldDB" id="A0A6M1RZ80"/>
<keyword evidence="1" id="KW-1133">Transmembrane helix</keyword>
<accession>A0A6M1RZ80</accession>
<dbReference type="Proteomes" id="UP000477849">
    <property type="component" value="Unassembled WGS sequence"/>
</dbReference>
<organism evidence="2 3">
    <name type="scientific">Rhizobium daejeonense</name>
    <dbReference type="NCBI Taxonomy" id="240521"/>
    <lineage>
        <taxon>Bacteria</taxon>
        <taxon>Pseudomonadati</taxon>
        <taxon>Pseudomonadota</taxon>
        <taxon>Alphaproteobacteria</taxon>
        <taxon>Hyphomicrobiales</taxon>
        <taxon>Rhizobiaceae</taxon>
        <taxon>Rhizobium/Agrobacterium group</taxon>
        <taxon>Rhizobium</taxon>
    </lineage>
</organism>
<sequence length="68" mass="7378">MVAKNGDCALSKQDRLSSFFAQFVCILIDAFYFGILAPAAKVGVKIRFCSIVIIPAGFRSLLASARHI</sequence>
<evidence type="ECO:0000313" key="3">
    <source>
        <dbReference type="Proteomes" id="UP000477849"/>
    </source>
</evidence>